<dbReference type="NCBIfam" id="TIGR02733">
    <property type="entry name" value="desat_CrtD"/>
    <property type="match status" value="1"/>
</dbReference>
<dbReference type="OrthoDB" id="416321at2"/>
<protein>
    <submittedName>
        <fullName evidence="1">C-3',4' desaturase CrtD</fullName>
    </submittedName>
</protein>
<dbReference type="EMBL" id="ASSJ01000004">
    <property type="protein sequence ID" value="ERN43007.1"/>
    <property type="molecule type" value="Genomic_DNA"/>
</dbReference>
<accession>U5DQ82</accession>
<dbReference type="PATRIC" id="fig|582515.4.peg.367"/>
<dbReference type="STRING" id="582515.KR51_00003200"/>
<dbReference type="Proteomes" id="UP000016960">
    <property type="component" value="Unassembled WGS sequence"/>
</dbReference>
<evidence type="ECO:0000313" key="2">
    <source>
        <dbReference type="Proteomes" id="UP000016960"/>
    </source>
</evidence>
<dbReference type="Gene3D" id="3.50.50.60">
    <property type="entry name" value="FAD/NAD(P)-binding domain"/>
    <property type="match status" value="2"/>
</dbReference>
<dbReference type="AlphaFoldDB" id="U5DQ82"/>
<dbReference type="SUPFAM" id="SSF51905">
    <property type="entry name" value="FAD/NAD(P)-binding domain"/>
    <property type="match status" value="1"/>
</dbReference>
<organism evidence="1 2">
    <name type="scientific">Rubidibacter lacunae KORDI 51-2</name>
    <dbReference type="NCBI Taxonomy" id="582515"/>
    <lineage>
        <taxon>Bacteria</taxon>
        <taxon>Bacillati</taxon>
        <taxon>Cyanobacteriota</taxon>
        <taxon>Cyanophyceae</taxon>
        <taxon>Oscillatoriophycideae</taxon>
        <taxon>Chroococcales</taxon>
        <taxon>Aphanothecaceae</taxon>
        <taxon>Rubidibacter</taxon>
    </lineage>
</organism>
<dbReference type="InterPro" id="IPR014104">
    <property type="entry name" value="Myxoxanthophyll_desat_CrtD"/>
</dbReference>
<dbReference type="PANTHER" id="PTHR46313:SF3">
    <property type="entry name" value="PROLYCOPENE ISOMERASE, CHLOROPLASTIC"/>
    <property type="match status" value="1"/>
</dbReference>
<dbReference type="InParanoid" id="U5DQ82"/>
<sequence>MPAAKRQRAIAIGGGIGGLTAGALLAKRGWDVTVYDRALVPGGCASTFKRRGFTFDVGATQVAGLEPGGIHHRIFAELGIELPAATPCDPACAVFLPGESEPINVWRDPERWEAERQRQFPGSEPFWQLLARLFDASWRFQTRDPVLPPRNLWDAWQLVAAVRPDTLATVPFALATVGDALHLYGLAGDRRLRTFLDMQLKLYSQVSAAETALLYAATALGVSQAPRGLFHLQGSMQVLSDRLVAALEKYGGRLCLRHTVERVHIDGVRVTGVTVCDRRTGATRNESADEVVANVTVGNLLQLLGRRDRPRSAPSRSRFDSARTLAALAAELQLRGYERRVDKLPTPSGGFVIYLGVEQRAIPEGCPPHLQFLYDYDGPVAEQNTLFVSVSKPGDGRAPDGKATIVASSFVEAAPWWCGSQADYEQRKQSFCDNALARLGDYFHLDAEAIVHQESATPRTFQHFTAREFGYVGGVGQRLATFGPFGFATRTPVRHLWLVGDSVHPGEGTAGVSYSALTVVRQIEALASRGKPRLNR</sequence>
<gene>
    <name evidence="1" type="ORF">KR51_00003200</name>
</gene>
<dbReference type="PANTHER" id="PTHR46313">
    <property type="match status" value="1"/>
</dbReference>
<dbReference type="Pfam" id="PF13450">
    <property type="entry name" value="NAD_binding_8"/>
    <property type="match status" value="1"/>
</dbReference>
<dbReference type="InterPro" id="IPR045892">
    <property type="entry name" value="CrtISO-like"/>
</dbReference>
<proteinExistence type="predicted"/>
<dbReference type="GO" id="GO:0016116">
    <property type="term" value="P:carotenoid metabolic process"/>
    <property type="evidence" value="ECO:0007669"/>
    <property type="project" value="InterPro"/>
</dbReference>
<reference evidence="1 2" key="1">
    <citation type="submission" date="2013-05" db="EMBL/GenBank/DDBJ databases">
        <title>Draft genome sequence of Rubidibacter lacunae KORDI 51-2.</title>
        <authorList>
            <person name="Choi D.H."/>
            <person name="Noh J.H."/>
            <person name="Kwon K.-K."/>
            <person name="Lee J.-H."/>
            <person name="Ryu J.-Y."/>
        </authorList>
    </citation>
    <scope>NUCLEOTIDE SEQUENCE [LARGE SCALE GENOMIC DNA]</scope>
    <source>
        <strain evidence="1 2">KORDI 51-2</strain>
    </source>
</reference>
<keyword evidence="2" id="KW-1185">Reference proteome</keyword>
<comment type="caution">
    <text evidence="1">The sequence shown here is derived from an EMBL/GenBank/DDBJ whole genome shotgun (WGS) entry which is preliminary data.</text>
</comment>
<dbReference type="RefSeq" id="WP_022604075.1">
    <property type="nucleotide sequence ID" value="NZ_ASSJ01000004.1"/>
</dbReference>
<dbReference type="eggNOG" id="COG1233">
    <property type="taxonomic scope" value="Bacteria"/>
</dbReference>
<dbReference type="InterPro" id="IPR036188">
    <property type="entry name" value="FAD/NAD-bd_sf"/>
</dbReference>
<name>U5DQ82_9CHRO</name>
<evidence type="ECO:0000313" key="1">
    <source>
        <dbReference type="EMBL" id="ERN43007.1"/>
    </source>
</evidence>